<sequence>MPSQVEDQTHLKPSFGHYQGILRSIIAVVVISSLFYFTEIRDVQILQDITEGRRGMALTADAIIALLMGCVCALGLDRVLVPFLKPLSSKPQIEIITNGIRYLYTNSKADILFSDIEKAIVRLEPESSIEIFTIAGQFIEIQQYTNMDNLIEHLKQGNVQFEQPNK</sequence>
<accession>A0A7U8C4U8</accession>
<evidence type="ECO:0000313" key="2">
    <source>
        <dbReference type="EMBL" id="EAR61590.1"/>
    </source>
</evidence>
<feature type="transmembrane region" description="Helical" evidence="1">
    <location>
        <begin position="58"/>
        <end position="76"/>
    </location>
</feature>
<dbReference type="EMBL" id="AAOW01000007">
    <property type="protein sequence ID" value="EAR61590.1"/>
    <property type="molecule type" value="Genomic_DNA"/>
</dbReference>
<dbReference type="AlphaFoldDB" id="A0A7U8C4U8"/>
<proteinExistence type="predicted"/>
<reference evidence="2 3" key="1">
    <citation type="submission" date="2006-02" db="EMBL/GenBank/DDBJ databases">
        <authorList>
            <person name="Pinhassi J."/>
            <person name="Pedros-Alio C."/>
            <person name="Ferriera S."/>
            <person name="Johnson J."/>
            <person name="Kravitz S."/>
            <person name="Halpern A."/>
            <person name="Remington K."/>
            <person name="Beeson K."/>
            <person name="Tran B."/>
            <person name="Rogers Y.-H."/>
            <person name="Friedman R."/>
            <person name="Venter J.C."/>
        </authorList>
    </citation>
    <scope>NUCLEOTIDE SEQUENCE [LARGE SCALE GENOMIC DNA]</scope>
    <source>
        <strain evidence="2 3">MED92</strain>
    </source>
</reference>
<protein>
    <submittedName>
        <fullName evidence="2">Uncharacterized protein</fullName>
    </submittedName>
</protein>
<evidence type="ECO:0000313" key="3">
    <source>
        <dbReference type="Proteomes" id="UP000002171"/>
    </source>
</evidence>
<organism evidence="2 3">
    <name type="scientific">Neptuniibacter caesariensis</name>
    <dbReference type="NCBI Taxonomy" id="207954"/>
    <lineage>
        <taxon>Bacteria</taxon>
        <taxon>Pseudomonadati</taxon>
        <taxon>Pseudomonadota</taxon>
        <taxon>Gammaproteobacteria</taxon>
        <taxon>Oceanospirillales</taxon>
        <taxon>Oceanospirillaceae</taxon>
        <taxon>Neptuniibacter</taxon>
    </lineage>
</organism>
<keyword evidence="1" id="KW-0472">Membrane</keyword>
<dbReference type="RefSeq" id="WP_007020263.1">
    <property type="nucleotide sequence ID" value="NZ_CH724125.1"/>
</dbReference>
<keyword evidence="3" id="KW-1185">Reference proteome</keyword>
<dbReference type="OrthoDB" id="9836393at2"/>
<dbReference type="Proteomes" id="UP000002171">
    <property type="component" value="Unassembled WGS sequence"/>
</dbReference>
<comment type="caution">
    <text evidence="2">The sequence shown here is derived from an EMBL/GenBank/DDBJ whole genome shotgun (WGS) entry which is preliminary data.</text>
</comment>
<name>A0A7U8C4U8_NEPCE</name>
<evidence type="ECO:0000256" key="1">
    <source>
        <dbReference type="SAM" id="Phobius"/>
    </source>
</evidence>
<gene>
    <name evidence="2" type="ORF">MED92_13086</name>
</gene>
<keyword evidence="1" id="KW-1133">Transmembrane helix</keyword>
<keyword evidence="1" id="KW-0812">Transmembrane</keyword>
<feature type="transmembrane region" description="Helical" evidence="1">
    <location>
        <begin position="20"/>
        <end position="37"/>
    </location>
</feature>